<dbReference type="Gene3D" id="3.30.565.40">
    <property type="entry name" value="Fervidobacterium nodosum Rt17-B1 like"/>
    <property type="match status" value="1"/>
</dbReference>
<sequence length="289" mass="32506">MKSIVRPFAFFILIILLLLGAYLMVPDKKFIALRGENDAGVAIPPSEKFIEVPLASDTEQKESNSKERYAYNVHFPKIALMDHPELANEVNAVLFTFADQVIRDFRTHIVEMYSPEVPSSFSSDLTMRWSPQLLSPTIISIRFDRSEYIAGSAHPNSQSTIINYDIEERTKLATSDLFASSTEAFPFLSSFTRDELTRRFVDVPTSEYADMLLPGTAPTNENFANVAIVSDGLIVIFNPYQVAPYARGSQEVHIPLSSLGDRLKPRMEEAMRLANMNFIEATPEPEEAQ</sequence>
<evidence type="ECO:0000313" key="3">
    <source>
        <dbReference type="Proteomes" id="UP000177122"/>
    </source>
</evidence>
<proteinExistence type="predicted"/>
<reference evidence="2 3" key="1">
    <citation type="journal article" date="2016" name="Nat. Commun.">
        <title>Thousands of microbial genomes shed light on interconnected biogeochemical processes in an aquifer system.</title>
        <authorList>
            <person name="Anantharaman K."/>
            <person name="Brown C.T."/>
            <person name="Hug L.A."/>
            <person name="Sharon I."/>
            <person name="Castelle C.J."/>
            <person name="Probst A.J."/>
            <person name="Thomas B.C."/>
            <person name="Singh A."/>
            <person name="Wilkins M.J."/>
            <person name="Karaoz U."/>
            <person name="Brodie E.L."/>
            <person name="Williams K.H."/>
            <person name="Hubbard S.S."/>
            <person name="Banfield J.F."/>
        </authorList>
    </citation>
    <scope>NUCLEOTIDE SEQUENCE [LARGE SCALE GENOMIC DNA]</scope>
</reference>
<name>A0A1G2CXM4_9BACT</name>
<organism evidence="2 3">
    <name type="scientific">Candidatus Lloydbacteria bacterium RIFCSPHIGHO2_01_FULL_49_22</name>
    <dbReference type="NCBI Taxonomy" id="1798658"/>
    <lineage>
        <taxon>Bacteria</taxon>
        <taxon>Candidatus Lloydiibacteriota</taxon>
    </lineage>
</organism>
<dbReference type="InterPro" id="IPR021729">
    <property type="entry name" value="DUF3298"/>
</dbReference>
<dbReference type="Gene3D" id="3.90.640.20">
    <property type="entry name" value="Heat-shock cognate protein, ATPase"/>
    <property type="match status" value="1"/>
</dbReference>
<feature type="domain" description="DUF3298" evidence="1">
    <location>
        <begin position="175"/>
        <end position="257"/>
    </location>
</feature>
<dbReference type="Pfam" id="PF11738">
    <property type="entry name" value="DUF3298"/>
    <property type="match status" value="1"/>
</dbReference>
<dbReference type="InterPro" id="IPR037126">
    <property type="entry name" value="PdaC/RsiV-like_sf"/>
</dbReference>
<dbReference type="AlphaFoldDB" id="A0A1G2CXM4"/>
<dbReference type="EMBL" id="MHLI01000005">
    <property type="protein sequence ID" value="OGZ06125.1"/>
    <property type="molecule type" value="Genomic_DNA"/>
</dbReference>
<gene>
    <name evidence="2" type="ORF">A2845_01775</name>
</gene>
<accession>A0A1G2CXM4</accession>
<protein>
    <recommendedName>
        <fullName evidence="1">DUF3298 domain-containing protein</fullName>
    </recommendedName>
</protein>
<dbReference type="Proteomes" id="UP000177122">
    <property type="component" value="Unassembled WGS sequence"/>
</dbReference>
<evidence type="ECO:0000313" key="2">
    <source>
        <dbReference type="EMBL" id="OGZ06125.1"/>
    </source>
</evidence>
<comment type="caution">
    <text evidence="2">The sequence shown here is derived from an EMBL/GenBank/DDBJ whole genome shotgun (WGS) entry which is preliminary data.</text>
</comment>
<evidence type="ECO:0000259" key="1">
    <source>
        <dbReference type="Pfam" id="PF11738"/>
    </source>
</evidence>